<gene>
    <name evidence="3" type="primary">kup3</name>
    <name evidence="3" type="ORF">VPARA_56730</name>
</gene>
<dbReference type="EMBL" id="JZWI01000037">
    <property type="protein sequence ID" value="KLN53192.1"/>
    <property type="molecule type" value="Genomic_DNA"/>
</dbReference>
<dbReference type="Proteomes" id="UP000035170">
    <property type="component" value="Unassembled WGS sequence"/>
</dbReference>
<dbReference type="GO" id="GO:0015293">
    <property type="term" value="F:symporter activity"/>
    <property type="evidence" value="ECO:0007669"/>
    <property type="project" value="UniProtKB-KW"/>
</dbReference>
<keyword evidence="1" id="KW-0813">Transport</keyword>
<dbReference type="Pfam" id="PF22776">
    <property type="entry name" value="K_trans_C"/>
    <property type="match status" value="1"/>
</dbReference>
<keyword evidence="1" id="KW-0769">Symport</keyword>
<keyword evidence="4" id="KW-1185">Reference proteome</keyword>
<evidence type="ECO:0000256" key="1">
    <source>
        <dbReference type="ARBA" id="ARBA00022847"/>
    </source>
</evidence>
<protein>
    <submittedName>
        <fullName evidence="3">Low affinity potassium transport system protein kup</fullName>
    </submittedName>
</protein>
<dbReference type="InterPro" id="IPR053952">
    <property type="entry name" value="K_trans_C"/>
</dbReference>
<dbReference type="AlphaFoldDB" id="A0A0H2LXF5"/>
<evidence type="ECO:0000313" key="3">
    <source>
        <dbReference type="EMBL" id="KLN53192.1"/>
    </source>
</evidence>
<proteinExistence type="predicted"/>
<evidence type="ECO:0000259" key="2">
    <source>
        <dbReference type="Pfam" id="PF22776"/>
    </source>
</evidence>
<name>A0A0H2LXF5_VARPD</name>
<reference evidence="3 4" key="1">
    <citation type="submission" date="2015-03" db="EMBL/GenBank/DDBJ databases">
        <title>Genome sequence of Variovorax paradoxus TBEA6.</title>
        <authorList>
            <person name="Poehlein A."/>
            <person name="Schuldes J."/>
            <person name="Wuebbeler J.H."/>
            <person name="Hiessl S."/>
            <person name="Steinbuechel A."/>
            <person name="Daniel R."/>
        </authorList>
    </citation>
    <scope>NUCLEOTIDE SEQUENCE [LARGE SCALE GENOMIC DNA]</scope>
    <source>
        <strain evidence="3 4">TBEA6</strain>
    </source>
</reference>
<accession>A0A0H2LXF5</accession>
<feature type="domain" description="K+ potassium transporter C-terminal" evidence="2">
    <location>
        <begin position="20"/>
        <end position="148"/>
    </location>
</feature>
<comment type="caution">
    <text evidence="3">The sequence shown here is derived from an EMBL/GenBank/DDBJ whole genome shotgun (WGS) entry which is preliminary data.</text>
</comment>
<dbReference type="PATRIC" id="fig|34073.19.peg.5819"/>
<organism evidence="3 4">
    <name type="scientific">Variovorax paradoxus</name>
    <dbReference type="NCBI Taxonomy" id="34073"/>
    <lineage>
        <taxon>Bacteria</taxon>
        <taxon>Pseudomonadati</taxon>
        <taxon>Pseudomonadota</taxon>
        <taxon>Betaproteobacteria</taxon>
        <taxon>Burkholderiales</taxon>
        <taxon>Comamonadaceae</taxon>
        <taxon>Variovorax</taxon>
    </lineage>
</organism>
<sequence>MVRKAGTAILVWPFGEVDANAFIRFLLLVRGLPEQIVLVRSHVEYVPHLPLSKQAEVTALGNGMHLVDIRYGFADDPDIPQALRCIDRLDLDPSKLRYYVIDDRAAARSVRGMPMWQRWLFAMLSATCVSPAKYFHLPEECTTEIQVNARDEKSYGTKR</sequence>
<evidence type="ECO:0000313" key="4">
    <source>
        <dbReference type="Proteomes" id="UP000035170"/>
    </source>
</evidence>